<dbReference type="InterPro" id="IPR015947">
    <property type="entry name" value="PUA-like_sf"/>
</dbReference>
<dbReference type="Gene3D" id="3.10.590.10">
    <property type="entry name" value="ph1033 like domains"/>
    <property type="match status" value="1"/>
</dbReference>
<proteinExistence type="predicted"/>
<organism evidence="2 3">
    <name type="scientific">Spirosoma terrae</name>
    <dbReference type="NCBI Taxonomy" id="1968276"/>
    <lineage>
        <taxon>Bacteria</taxon>
        <taxon>Pseudomonadati</taxon>
        <taxon>Bacteroidota</taxon>
        <taxon>Cytophagia</taxon>
        <taxon>Cytophagales</taxon>
        <taxon>Cytophagaceae</taxon>
        <taxon>Spirosoma</taxon>
    </lineage>
</organism>
<dbReference type="AlphaFoldDB" id="A0A6L9LFR1"/>
<evidence type="ECO:0000313" key="2">
    <source>
        <dbReference type="EMBL" id="NDU99220.1"/>
    </source>
</evidence>
<comment type="caution">
    <text evidence="2">The sequence shown here is derived from an EMBL/GenBank/DDBJ whole genome shotgun (WGS) entry which is preliminary data.</text>
</comment>
<feature type="region of interest" description="Disordered" evidence="1">
    <location>
        <begin position="177"/>
        <end position="199"/>
    </location>
</feature>
<sequence length="373" mass="43242">MNYYIDLFSPSTYEAFINSNRDITGFRERQKGIANKLEVGDKLICYVTKLSRWVGVLEVTSKSFQDNDPIFVPISDPYIVRFKVKSTIYLPLEKGIPIDSNICWDHLSFTKQLPKKSLAWTGMVRGSLRKIEEEDGEYLEKILLEQLNYPVVYPFGETDKKKLKALTVKTQNSKQVAVSIPDNEEATDNPTKQQQQSFQRESIKIQALLAEIGERMNLKIWLPRNDRQRVIDIWQPKEKVLLDTLPLNYDDATLKTIENIDVLWIRGRSIVRAFEVEHTTLIYSGILRMADLMALQPNLNISAHIVAPVDRKEKVFQEISRPVFAFLDRGPLAESCTFLSYESIQELSKEKRLEYMKDTVLEEYEEYAEEADL</sequence>
<feature type="compositionally biased region" description="Polar residues" evidence="1">
    <location>
        <begin position="188"/>
        <end position="199"/>
    </location>
</feature>
<dbReference type="SUPFAM" id="SSF88697">
    <property type="entry name" value="PUA domain-like"/>
    <property type="match status" value="1"/>
</dbReference>
<name>A0A6L9LFR1_9BACT</name>
<dbReference type="Proteomes" id="UP000474175">
    <property type="component" value="Unassembled WGS sequence"/>
</dbReference>
<dbReference type="RefSeq" id="WP_163955352.1">
    <property type="nucleotide sequence ID" value="NZ_JAAFZH010000025.1"/>
</dbReference>
<evidence type="ECO:0008006" key="4">
    <source>
        <dbReference type="Google" id="ProtNLM"/>
    </source>
</evidence>
<gene>
    <name evidence="2" type="ORF">GK108_30355</name>
</gene>
<protein>
    <recommendedName>
        <fullName evidence="4">EVE domain-containing protein</fullName>
    </recommendedName>
</protein>
<accession>A0A6L9LFR1</accession>
<keyword evidence="3" id="KW-1185">Reference proteome</keyword>
<reference evidence="2 3" key="1">
    <citation type="submission" date="2020-02" db="EMBL/GenBank/DDBJ databases">
        <title>Draft genome sequence of two Spirosoma agri KCTC 52727 and Spirosoma terrae KCTC 52035.</title>
        <authorList>
            <person name="Rojas J."/>
            <person name="Ambika Manirajan B."/>
            <person name="Suarez C."/>
            <person name="Ratering S."/>
            <person name="Schnell S."/>
        </authorList>
    </citation>
    <scope>NUCLEOTIDE SEQUENCE [LARGE SCALE GENOMIC DNA]</scope>
    <source>
        <strain evidence="2 3">KCTC 52035</strain>
    </source>
</reference>
<dbReference type="EMBL" id="JAAFZH010000025">
    <property type="protein sequence ID" value="NDU99220.1"/>
    <property type="molecule type" value="Genomic_DNA"/>
</dbReference>
<evidence type="ECO:0000256" key="1">
    <source>
        <dbReference type="SAM" id="MobiDB-lite"/>
    </source>
</evidence>
<evidence type="ECO:0000313" key="3">
    <source>
        <dbReference type="Proteomes" id="UP000474175"/>
    </source>
</evidence>